<reference evidence="4 5" key="1">
    <citation type="submission" date="2023-04" db="EMBL/GenBank/DDBJ databases">
        <title>A long-awaited taxogenomic arrangement of the family Halomonadaceae.</title>
        <authorList>
            <person name="De La Haba R."/>
            <person name="Chuvochina M."/>
            <person name="Wittouck S."/>
            <person name="Arahal D.R."/>
            <person name="Sanchez-Porro C."/>
            <person name="Hugenholtz P."/>
            <person name="Ventosa A."/>
        </authorList>
    </citation>
    <scope>NUCLEOTIDE SEQUENCE [LARGE SCALE GENOMIC DNA]</scope>
    <source>
        <strain evidence="4 5">DSM 18042</strain>
    </source>
</reference>
<evidence type="ECO:0000313" key="5">
    <source>
        <dbReference type="Proteomes" id="UP001269267"/>
    </source>
</evidence>
<evidence type="ECO:0000313" key="4">
    <source>
        <dbReference type="EMBL" id="MDR5873858.1"/>
    </source>
</evidence>
<sequence>MRPWQRLVVAAIVLAGFASALASHEPFESKLVRLEAQRALPPLEASLKQETPEVNALFLTYADDQALWMSAALAIWQHGDVARDVLVEYGLLPDFQRVLVRFGADAVLPIHFFHRHDVASLRAQHWIGERYQQLSRLWGEEKGEAGSVLTSFRRGQMGIALLDANGHALLNQFVVSEQGEVEWLQGERVVAGLGDFFTSGLRDLERQWRRGDGIDAAYLGWAGVDLLVMASTVKVLRAGKAARAARVGSVEAQGARAGLRQGMVASGGRFASLPRMAKVAAVAGTAYVVVRHPSLVSALGANLSSWLGWPVWLGQFLVWLVVLLPVLIVVRFAYRWLLTPLLWLLVPLMRLCFRTANHALARRTQEQKKSRDEKASNCKSLHPD</sequence>
<feature type="transmembrane region" description="Helical" evidence="2">
    <location>
        <begin position="306"/>
        <end position="328"/>
    </location>
</feature>
<feature type="region of interest" description="Disordered" evidence="1">
    <location>
        <begin position="364"/>
        <end position="384"/>
    </location>
</feature>
<keyword evidence="2" id="KW-0812">Transmembrane</keyword>
<dbReference type="Proteomes" id="UP001269267">
    <property type="component" value="Unassembled WGS sequence"/>
</dbReference>
<keyword evidence="2" id="KW-0472">Membrane</keyword>
<dbReference type="RefSeq" id="WP_230446567.1">
    <property type="nucleotide sequence ID" value="NZ_JARWAI010000002.1"/>
</dbReference>
<protein>
    <submittedName>
        <fullName evidence="4">Uncharacterized protein</fullName>
    </submittedName>
</protein>
<proteinExistence type="predicted"/>
<name>A0ABU1G8N1_9GAMM</name>
<keyword evidence="2" id="KW-1133">Transmembrane helix</keyword>
<accession>A0ABU1G8N1</accession>
<keyword evidence="5" id="KW-1185">Reference proteome</keyword>
<feature type="chain" id="PRO_5046157042" evidence="3">
    <location>
        <begin position="23"/>
        <end position="384"/>
    </location>
</feature>
<comment type="caution">
    <text evidence="4">The sequence shown here is derived from an EMBL/GenBank/DDBJ whole genome shotgun (WGS) entry which is preliminary data.</text>
</comment>
<keyword evidence="3" id="KW-0732">Signal</keyword>
<evidence type="ECO:0000256" key="2">
    <source>
        <dbReference type="SAM" id="Phobius"/>
    </source>
</evidence>
<organism evidence="4 5">
    <name type="scientific">Vreelandella gomseomensis</name>
    <dbReference type="NCBI Taxonomy" id="370766"/>
    <lineage>
        <taxon>Bacteria</taxon>
        <taxon>Pseudomonadati</taxon>
        <taxon>Pseudomonadota</taxon>
        <taxon>Gammaproteobacteria</taxon>
        <taxon>Oceanospirillales</taxon>
        <taxon>Halomonadaceae</taxon>
        <taxon>Vreelandella</taxon>
    </lineage>
</organism>
<dbReference type="EMBL" id="JARWAI010000002">
    <property type="protein sequence ID" value="MDR5873858.1"/>
    <property type="molecule type" value="Genomic_DNA"/>
</dbReference>
<feature type="signal peptide" evidence="3">
    <location>
        <begin position="1"/>
        <end position="22"/>
    </location>
</feature>
<evidence type="ECO:0000256" key="3">
    <source>
        <dbReference type="SAM" id="SignalP"/>
    </source>
</evidence>
<evidence type="ECO:0000256" key="1">
    <source>
        <dbReference type="SAM" id="MobiDB-lite"/>
    </source>
</evidence>
<gene>
    <name evidence="4" type="ORF">QC815_02890</name>
</gene>